<dbReference type="InterPro" id="IPR036942">
    <property type="entry name" value="Beta-barrel_TonB_sf"/>
</dbReference>
<keyword evidence="9 11" id="KW-0472">Membrane</keyword>
<evidence type="ECO:0000256" key="5">
    <source>
        <dbReference type="ARBA" id="ARBA00022692"/>
    </source>
</evidence>
<evidence type="ECO:0000256" key="9">
    <source>
        <dbReference type="ARBA" id="ARBA00023136"/>
    </source>
</evidence>
<sequence>MYVRKKPLVAGLAAVLATLTTGPAALAQSESMTIEEVVVTARKRTENLQDVPIAISAISETTINRAGVERASDYIALIPNVTLVDTANVGDTQVSIRGVVSTRDAESTFAYVVDGVLSTNPNSFNEELFDVQQIEVLKGPQGALYGRNAVAGAILVTTKMPSDEFEAKIGGGVGNNDSYKVNAMVSGPIAGENVLGRFAISTRETDGHYENIFTNKDDAVDFIKDTSMRGRIVWNVNEDMSLDFRGGYSEVEAGAINFNAAFAIPAFEAAFGAPAYFQDVNDLDFRYTSNTPGENEQETMDLSVKLDWDLGWADLVTYVAYNDLEEYLLSDGTSATFYGYEVNPSCQADRAELNSFSRPDLYGPFFDPYGVLPPGPDTDFQGVYGPYTATSCDGYQYQERNQEDLSIDARLVSAGTDSLRWIAGVYMAEIEREVVVAYGADQGQGFLRQPYVPADGPNPTDLLFWDDFDTTVYAVYGQLEFDLTETLELAIAGRYDYEDREVSNKVPNVNGSGLNGNLNDPAFSGNPVPINPAYVNNANGIPDRDDSFSQFQPKVTLNWATTDNINLYASYGIGFRSGGFNSVGTEDLLNFWFNSGFGGPGELVDAQISVTDDYDKEVSTTYELGFKSELFDNRLRLNAAVFRNEVEDNQFFEFFAGPFGLLRSVTTIDEMYVQGFEADFQWLATEGLTFYGGIGLLDSEIEKNKNRPLSEGNDVPQAPDTTGNLGAEWVFPIGGVDLVTRLDWQYVGETWFHTLQGEQTPTIWNFLFQAPGAFAQDFSRSSRDAYDTLNLRVGLEAENWTVTAWGRNITDEEYLQEVIPAPEFGGSFNHQSGLRSYGVDFTYMF</sequence>
<comment type="caution">
    <text evidence="16">The sequence shown here is derived from an EMBL/GenBank/DDBJ whole genome shotgun (WGS) entry which is preliminary data.</text>
</comment>
<feature type="domain" description="TonB-dependent receptor-like beta-barrel" evidence="14">
    <location>
        <begin position="271"/>
        <end position="809"/>
    </location>
</feature>
<dbReference type="InterPro" id="IPR000531">
    <property type="entry name" value="Beta-barrel_TonB"/>
</dbReference>
<evidence type="ECO:0000259" key="14">
    <source>
        <dbReference type="Pfam" id="PF00593"/>
    </source>
</evidence>
<evidence type="ECO:0000256" key="11">
    <source>
        <dbReference type="PROSITE-ProRule" id="PRU01360"/>
    </source>
</evidence>
<evidence type="ECO:0000256" key="12">
    <source>
        <dbReference type="RuleBase" id="RU003357"/>
    </source>
</evidence>
<evidence type="ECO:0000256" key="7">
    <source>
        <dbReference type="ARBA" id="ARBA00023065"/>
    </source>
</evidence>
<organism evidence="16 17">
    <name type="scientific">Halioglobus japonicus</name>
    <dbReference type="NCBI Taxonomy" id="930805"/>
    <lineage>
        <taxon>Bacteria</taxon>
        <taxon>Pseudomonadati</taxon>
        <taxon>Pseudomonadota</taxon>
        <taxon>Gammaproteobacteria</taxon>
        <taxon>Cellvibrionales</taxon>
        <taxon>Halieaceae</taxon>
        <taxon>Halioglobus</taxon>
    </lineage>
</organism>
<keyword evidence="3 11" id="KW-1134">Transmembrane beta strand</keyword>
<dbReference type="CDD" id="cd01347">
    <property type="entry name" value="ligand_gated_channel"/>
    <property type="match status" value="1"/>
</dbReference>
<keyword evidence="17" id="KW-1185">Reference proteome</keyword>
<feature type="domain" description="TonB-dependent receptor plug" evidence="15">
    <location>
        <begin position="48"/>
        <end position="153"/>
    </location>
</feature>
<dbReference type="InterPro" id="IPR039426">
    <property type="entry name" value="TonB-dep_rcpt-like"/>
</dbReference>
<keyword evidence="5 11" id="KW-0812">Transmembrane</keyword>
<dbReference type="GO" id="GO:0009279">
    <property type="term" value="C:cell outer membrane"/>
    <property type="evidence" value="ECO:0007669"/>
    <property type="project" value="UniProtKB-SubCell"/>
</dbReference>
<evidence type="ECO:0000256" key="2">
    <source>
        <dbReference type="ARBA" id="ARBA00022448"/>
    </source>
</evidence>
<proteinExistence type="inferred from homology"/>
<evidence type="ECO:0000256" key="1">
    <source>
        <dbReference type="ARBA" id="ARBA00004571"/>
    </source>
</evidence>
<keyword evidence="2 11" id="KW-0813">Transport</keyword>
<feature type="signal peptide" evidence="13">
    <location>
        <begin position="1"/>
        <end position="27"/>
    </location>
</feature>
<accession>A0AAP8SPU2</accession>
<evidence type="ECO:0000256" key="3">
    <source>
        <dbReference type="ARBA" id="ARBA00022452"/>
    </source>
</evidence>
<keyword evidence="13" id="KW-0732">Signal</keyword>
<keyword evidence="6" id="KW-0408">Iron</keyword>
<dbReference type="Pfam" id="PF00593">
    <property type="entry name" value="TonB_dep_Rec_b-barrel"/>
    <property type="match status" value="1"/>
</dbReference>
<reference evidence="16 17" key="1">
    <citation type="submission" date="2018-01" db="EMBL/GenBank/DDBJ databases">
        <title>The draft genome sequence of Halioglobus japonicus S1-36.</title>
        <authorList>
            <person name="Du Z.-J."/>
            <person name="Shi M.-J."/>
        </authorList>
    </citation>
    <scope>NUCLEOTIDE SEQUENCE [LARGE SCALE GENOMIC DNA]</scope>
    <source>
        <strain evidence="16 17">S1-36</strain>
    </source>
</reference>
<dbReference type="Gene3D" id="2.40.170.20">
    <property type="entry name" value="TonB-dependent receptor, beta-barrel domain"/>
    <property type="match status" value="2"/>
</dbReference>
<protein>
    <submittedName>
        <fullName evidence="16">TonB-dependent receptor</fullName>
    </submittedName>
</protein>
<evidence type="ECO:0000256" key="13">
    <source>
        <dbReference type="SAM" id="SignalP"/>
    </source>
</evidence>
<dbReference type="SUPFAM" id="SSF56935">
    <property type="entry name" value="Porins"/>
    <property type="match status" value="1"/>
</dbReference>
<feature type="chain" id="PRO_5042844947" evidence="13">
    <location>
        <begin position="28"/>
        <end position="845"/>
    </location>
</feature>
<dbReference type="PROSITE" id="PS52016">
    <property type="entry name" value="TONB_DEPENDENT_REC_3"/>
    <property type="match status" value="1"/>
</dbReference>
<dbReference type="EMBL" id="PKUR01000001">
    <property type="protein sequence ID" value="PLW87869.1"/>
    <property type="molecule type" value="Genomic_DNA"/>
</dbReference>
<evidence type="ECO:0000256" key="4">
    <source>
        <dbReference type="ARBA" id="ARBA00022496"/>
    </source>
</evidence>
<evidence type="ECO:0000259" key="15">
    <source>
        <dbReference type="Pfam" id="PF07715"/>
    </source>
</evidence>
<evidence type="ECO:0000256" key="8">
    <source>
        <dbReference type="ARBA" id="ARBA00023077"/>
    </source>
</evidence>
<dbReference type="Pfam" id="PF07715">
    <property type="entry name" value="Plug"/>
    <property type="match status" value="1"/>
</dbReference>
<dbReference type="PANTHER" id="PTHR32552">
    <property type="entry name" value="FERRICHROME IRON RECEPTOR-RELATED"/>
    <property type="match status" value="1"/>
</dbReference>
<comment type="similarity">
    <text evidence="11 12">Belongs to the TonB-dependent receptor family.</text>
</comment>
<evidence type="ECO:0000313" key="17">
    <source>
        <dbReference type="Proteomes" id="UP000235162"/>
    </source>
</evidence>
<keyword evidence="7" id="KW-0406">Ion transport</keyword>
<dbReference type="KEGG" id="hja:BST95_13490"/>
<keyword evidence="8 12" id="KW-0798">TonB box</keyword>
<dbReference type="PANTHER" id="PTHR32552:SF81">
    <property type="entry name" value="TONB-DEPENDENT OUTER MEMBRANE RECEPTOR"/>
    <property type="match status" value="1"/>
</dbReference>
<dbReference type="RefSeq" id="WP_084200124.1">
    <property type="nucleotide sequence ID" value="NZ_BMYL01000001.1"/>
</dbReference>
<keyword evidence="10 11" id="KW-0998">Cell outer membrane</keyword>
<dbReference type="InterPro" id="IPR012910">
    <property type="entry name" value="Plug_dom"/>
</dbReference>
<evidence type="ECO:0000256" key="6">
    <source>
        <dbReference type="ARBA" id="ARBA00023004"/>
    </source>
</evidence>
<dbReference type="GO" id="GO:0006826">
    <property type="term" value="P:iron ion transport"/>
    <property type="evidence" value="ECO:0007669"/>
    <property type="project" value="UniProtKB-KW"/>
</dbReference>
<comment type="subcellular location">
    <subcellularLocation>
        <location evidence="1 11">Cell outer membrane</location>
        <topology evidence="1 11">Multi-pass membrane protein</topology>
    </subcellularLocation>
</comment>
<keyword evidence="4" id="KW-0410">Iron transport</keyword>
<gene>
    <name evidence="16" type="ORF">C0029_04690</name>
</gene>
<name>A0AAP8SPU2_9GAMM</name>
<dbReference type="Proteomes" id="UP000235162">
    <property type="component" value="Unassembled WGS sequence"/>
</dbReference>
<keyword evidence="16" id="KW-0675">Receptor</keyword>
<evidence type="ECO:0000313" key="16">
    <source>
        <dbReference type="EMBL" id="PLW87869.1"/>
    </source>
</evidence>
<dbReference type="AlphaFoldDB" id="A0AAP8SPU2"/>
<evidence type="ECO:0000256" key="10">
    <source>
        <dbReference type="ARBA" id="ARBA00023237"/>
    </source>
</evidence>